<protein>
    <submittedName>
        <fullName evidence="1">Uncharacterized protein</fullName>
    </submittedName>
</protein>
<name>F1T5Z6_9ACTN</name>
<evidence type="ECO:0000313" key="2">
    <source>
        <dbReference type="Proteomes" id="UP000005947"/>
    </source>
</evidence>
<reference evidence="1 2" key="1">
    <citation type="submission" date="2011-02" db="EMBL/GenBank/DDBJ databases">
        <authorList>
            <person name="Muzny D."/>
            <person name="Qin X."/>
            <person name="Buhay C."/>
            <person name="Dugan-Rocha S."/>
            <person name="Ding Y."/>
            <person name="Chen G."/>
            <person name="Hawes A."/>
            <person name="Holder M."/>
            <person name="Jhangiani S."/>
            <person name="Johnson A."/>
            <person name="Khan Z."/>
            <person name="Li Z."/>
            <person name="Liu W."/>
            <person name="Liu X."/>
            <person name="Perez L."/>
            <person name="Shen H."/>
            <person name="Wang Q."/>
            <person name="Watt J."/>
            <person name="Xi L."/>
            <person name="Xin Y."/>
            <person name="Zhou J."/>
            <person name="Deng J."/>
            <person name="Jiang H."/>
            <person name="Liu Y."/>
            <person name="Qu J."/>
            <person name="Song X.-Z."/>
            <person name="Zhang L."/>
            <person name="Villasana D."/>
            <person name="Johnson A."/>
            <person name="Liu J."/>
            <person name="Liyanage D."/>
            <person name="Lorensuhewa L."/>
            <person name="Robinson T."/>
            <person name="Song A."/>
            <person name="Song B.-B."/>
            <person name="Dinh H."/>
            <person name="Thornton R."/>
            <person name="Coyle M."/>
            <person name="Francisco L."/>
            <person name="Jackson L."/>
            <person name="Javaid M."/>
            <person name="Korchina V."/>
            <person name="Kovar C."/>
            <person name="Mata R."/>
            <person name="Mathew T."/>
            <person name="Ngo R."/>
            <person name="Nguyen L."/>
            <person name="Nguyen N."/>
            <person name="Okwuonu G."/>
            <person name="Ongeri F."/>
            <person name="Pham C."/>
            <person name="Simmons D."/>
            <person name="Wilczek-Boney K."/>
            <person name="Hale W."/>
            <person name="Jakkamsetti A."/>
            <person name="Pham P."/>
            <person name="Ruth R."/>
            <person name="San Lucas F."/>
            <person name="Warren J."/>
            <person name="Zhang J."/>
            <person name="Zhao Z."/>
            <person name="Zhou C."/>
            <person name="Zhu D."/>
            <person name="Lee S."/>
            <person name="Bess C."/>
            <person name="Blankenburg K."/>
            <person name="Forbes L."/>
            <person name="Fu Q."/>
            <person name="Gubbala S."/>
            <person name="Hirani K."/>
            <person name="Jayaseelan J.C."/>
            <person name="Lara F."/>
            <person name="Munidasa M."/>
            <person name="Palculict T."/>
            <person name="Patil S."/>
            <person name="Pu L.-L."/>
            <person name="Saada N."/>
            <person name="Tang L."/>
            <person name="Weissenberger G."/>
            <person name="Zhu Y."/>
            <person name="Hemphill L."/>
            <person name="Shang Y."/>
            <person name="Youmans B."/>
            <person name="Ayvaz T."/>
            <person name="Ross M."/>
            <person name="Santibanez J."/>
            <person name="Aqrawi P."/>
            <person name="Gross S."/>
            <person name="Joshi V."/>
            <person name="Fowler G."/>
            <person name="Nazareth L."/>
            <person name="Reid J."/>
            <person name="Worley K."/>
            <person name="Petrosino J."/>
            <person name="Highlander S."/>
            <person name="Gibbs R."/>
        </authorList>
    </citation>
    <scope>NUCLEOTIDE SEQUENCE [LARGE SCALE GENOMIC DNA]</scope>
    <source>
        <strain evidence="1 2">DSM 15829</strain>
    </source>
</reference>
<proteinExistence type="predicted"/>
<dbReference type="EMBL" id="ACGK02000002">
    <property type="protein sequence ID" value="EGF22901.1"/>
    <property type="molecule type" value="Genomic_DNA"/>
</dbReference>
<comment type="caution">
    <text evidence="1">The sequence shown here is derived from an EMBL/GenBank/DDBJ whole genome shotgun (WGS) entry which is preliminary data.</text>
</comment>
<keyword evidence="2" id="KW-1185">Reference proteome</keyword>
<dbReference type="Proteomes" id="UP000005947">
    <property type="component" value="Unassembled WGS sequence"/>
</dbReference>
<gene>
    <name evidence="1" type="ORF">HMPREF0091_10896</name>
</gene>
<accession>F1T5Z6</accession>
<sequence length="138" mass="15366">MFIAKGEFMIHKDFLEEAIKKFVEGVSKPLEYALLKKDITHLGEVDDAIAELLEMNSAVVMQLAPASLVTMMNLSQVGASIAQYVAYVLRMEARVYERTQNLELSSLRLGQAHAIEQAFDCEADVIPLEFASLNTKLS</sequence>
<organism evidence="1 2">
    <name type="scientific">Fannyhessea vaginae DSM 15829</name>
    <dbReference type="NCBI Taxonomy" id="525256"/>
    <lineage>
        <taxon>Bacteria</taxon>
        <taxon>Bacillati</taxon>
        <taxon>Actinomycetota</taxon>
        <taxon>Coriobacteriia</taxon>
        <taxon>Coriobacteriales</taxon>
        <taxon>Atopobiaceae</taxon>
        <taxon>Fannyhessea</taxon>
    </lineage>
</organism>
<dbReference type="AlphaFoldDB" id="F1T5Z6"/>
<evidence type="ECO:0000313" key="1">
    <source>
        <dbReference type="EMBL" id="EGF22901.1"/>
    </source>
</evidence>